<keyword evidence="2" id="KW-0288">FMN</keyword>
<organism evidence="4 5">
    <name type="scientific">Hymenobacter rubripertinctus</name>
    <dbReference type="NCBI Taxonomy" id="2029981"/>
    <lineage>
        <taxon>Bacteria</taxon>
        <taxon>Pseudomonadati</taxon>
        <taxon>Bacteroidota</taxon>
        <taxon>Cytophagia</taxon>
        <taxon>Cytophagales</taxon>
        <taxon>Hymenobacteraceae</taxon>
        <taxon>Hymenobacter</taxon>
    </lineage>
</organism>
<dbReference type="PANTHER" id="PTHR43278:SF4">
    <property type="entry name" value="NAD(P)H-DEPENDENT FMN-CONTAINING OXIDOREDUCTASE YWQN-RELATED"/>
    <property type="match status" value="1"/>
</dbReference>
<accession>A0A418QLT5</accession>
<dbReference type="OrthoDB" id="9805976at2"/>
<evidence type="ECO:0000256" key="2">
    <source>
        <dbReference type="ARBA" id="ARBA00022643"/>
    </source>
</evidence>
<dbReference type="InterPro" id="IPR051796">
    <property type="entry name" value="ISF_SsuE-like"/>
</dbReference>
<keyword evidence="5" id="KW-1185">Reference proteome</keyword>
<dbReference type="AlphaFoldDB" id="A0A418QLT5"/>
<evidence type="ECO:0000256" key="1">
    <source>
        <dbReference type="ARBA" id="ARBA00022630"/>
    </source>
</evidence>
<name>A0A418QLT5_9BACT</name>
<keyword evidence="1" id="KW-0285">Flavoprotein</keyword>
<dbReference type="Proteomes" id="UP000284250">
    <property type="component" value="Unassembled WGS sequence"/>
</dbReference>
<dbReference type="PANTHER" id="PTHR43278">
    <property type="entry name" value="NAD(P)H-DEPENDENT FMN-CONTAINING OXIDOREDUCTASE YWQN-RELATED"/>
    <property type="match status" value="1"/>
</dbReference>
<evidence type="ECO:0000313" key="4">
    <source>
        <dbReference type="EMBL" id="RIY06049.1"/>
    </source>
</evidence>
<sequence>MPDAPNRRFLFLLGSTRHAGNSELLARRAAEFLPAATEQQWLFLPDFDLPPFVDLRHDASYPAPAGPEKTLLDATLAATDIVLVSPLYWYTLSTPAKHYLDYWSAWLRTPRLKFRAQMRGKTFWAVVASSGPAEEARPLHETLQLTAAYLAIPWGGYLLGNGSRPGDVLRDETAWRAAESFFSAPAHRPLTEGR</sequence>
<comment type="caution">
    <text evidence="4">The sequence shown here is derived from an EMBL/GenBank/DDBJ whole genome shotgun (WGS) entry which is preliminary data.</text>
</comment>
<feature type="domain" description="NADPH-dependent FMN reductase-like" evidence="3">
    <location>
        <begin position="9"/>
        <end position="150"/>
    </location>
</feature>
<dbReference type="GO" id="GO:0016491">
    <property type="term" value="F:oxidoreductase activity"/>
    <property type="evidence" value="ECO:0007669"/>
    <property type="project" value="InterPro"/>
</dbReference>
<dbReference type="InterPro" id="IPR005025">
    <property type="entry name" value="FMN_Rdtase-like_dom"/>
</dbReference>
<dbReference type="Pfam" id="PF03358">
    <property type="entry name" value="FMN_red"/>
    <property type="match status" value="1"/>
</dbReference>
<protein>
    <submittedName>
        <fullName evidence="4">Flavodoxin</fullName>
    </submittedName>
</protein>
<evidence type="ECO:0000259" key="3">
    <source>
        <dbReference type="Pfam" id="PF03358"/>
    </source>
</evidence>
<dbReference type="EMBL" id="QYCN01000045">
    <property type="protein sequence ID" value="RIY06049.1"/>
    <property type="molecule type" value="Genomic_DNA"/>
</dbReference>
<evidence type="ECO:0000313" key="5">
    <source>
        <dbReference type="Proteomes" id="UP000284250"/>
    </source>
</evidence>
<dbReference type="Gene3D" id="3.40.50.360">
    <property type="match status" value="1"/>
</dbReference>
<dbReference type="InterPro" id="IPR029039">
    <property type="entry name" value="Flavoprotein-like_sf"/>
</dbReference>
<dbReference type="RefSeq" id="WP_119657513.1">
    <property type="nucleotide sequence ID" value="NZ_JBHUOI010000029.1"/>
</dbReference>
<proteinExistence type="predicted"/>
<reference evidence="4 5" key="1">
    <citation type="submission" date="2018-09" db="EMBL/GenBank/DDBJ databases">
        <authorList>
            <person name="Zeman M."/>
            <person name="Pardy F."/>
        </authorList>
    </citation>
    <scope>NUCLEOTIDE SEQUENCE [LARGE SCALE GENOMIC DNA]</scope>
    <source>
        <strain evidence="4 5">CCM 8852</strain>
    </source>
</reference>
<reference evidence="4 5" key="2">
    <citation type="submission" date="2019-01" db="EMBL/GenBank/DDBJ databases">
        <title>Hymenobacter humicola sp. nov., isolated from soils in Antarctica.</title>
        <authorList>
            <person name="Sedlacek I."/>
            <person name="Holochova P."/>
            <person name="Kralova S."/>
            <person name="Pantucek R."/>
            <person name="Stankova E."/>
            <person name="Vrbovska V."/>
            <person name="Kristofova L."/>
            <person name="Svec P."/>
            <person name="Busse H.-J."/>
        </authorList>
    </citation>
    <scope>NUCLEOTIDE SEQUENCE [LARGE SCALE GENOMIC DNA]</scope>
    <source>
        <strain evidence="4 5">CCM 8852</strain>
    </source>
</reference>
<dbReference type="SUPFAM" id="SSF52218">
    <property type="entry name" value="Flavoproteins"/>
    <property type="match status" value="1"/>
</dbReference>
<gene>
    <name evidence="4" type="ORF">D0T11_19615</name>
</gene>